<organism evidence="1">
    <name type="scientific">Beauveria lii</name>
    <dbReference type="NCBI Taxonomy" id="1290591"/>
    <lineage>
        <taxon>Eukaryota</taxon>
        <taxon>Fungi</taxon>
        <taxon>Dikarya</taxon>
        <taxon>Ascomycota</taxon>
        <taxon>Pezizomycotina</taxon>
        <taxon>Sordariomycetes</taxon>
        <taxon>Hypocreomycetidae</taxon>
        <taxon>Hypocreales</taxon>
        <taxon>Cordycipitaceae</taxon>
        <taxon>Beauveria</taxon>
    </lineage>
</organism>
<protein>
    <submittedName>
        <fullName evidence="1">Uncharacterized protein</fullName>
    </submittedName>
</protein>
<geneLocation type="mitochondrion" evidence="1"/>
<dbReference type="AlphaFoldDB" id="A0A7S6PVW4"/>
<evidence type="ECO:0000313" key="1">
    <source>
        <dbReference type="EMBL" id="QOU11071.1"/>
    </source>
</evidence>
<name>A0A7S6PVW4_9HYPO</name>
<accession>A0A7S6PVW4</accession>
<dbReference type="GeneID" id="63373441"/>
<reference evidence="1" key="1">
    <citation type="submission" date="2020-07" db="EMBL/GenBank/DDBJ databases">
        <title>The complete mitochondrial genome of Beauveia lii (Hypocreales: Cordycipitaceae).</title>
        <authorList>
            <person name="Zhang S.-L."/>
        </authorList>
    </citation>
    <scope>NUCLEOTIDE SEQUENCE</scope>
    <source>
        <strain evidence="1">RCEF5500</strain>
    </source>
</reference>
<sequence>MNYYNNSFKKDLWYLQEKFYMEDLHDVWNSYVDKKYIQYNIDSGNINSDILNKISEFFKNQLNKSSIRPDLVVDVSVVNSIDDESPHSATTIIPWKSTLDHNTTPVVDSSSPKQSNEF</sequence>
<keyword evidence="1" id="KW-0496">Mitochondrion</keyword>
<dbReference type="EMBL" id="MT818175">
    <property type="protein sequence ID" value="QOU11071.1"/>
    <property type="molecule type" value="Genomic_DNA"/>
</dbReference>
<dbReference type="RefSeq" id="YP_010029630.1">
    <property type="nucleotide sequence ID" value="NC_053825.1"/>
</dbReference>
<gene>
    <name evidence="1" type="primary">orf118</name>
</gene>
<proteinExistence type="predicted"/>